<evidence type="ECO:0000313" key="3">
    <source>
        <dbReference type="Proteomes" id="UP000005522"/>
    </source>
</evidence>
<accession>A0A059ZYX0</accession>
<keyword evidence="1" id="KW-1133">Transmembrane helix</keyword>
<organism evidence="2 3">
    <name type="scientific">Acidithiobacillus caldus (strain ATCC 51756 / DSM 8584 / KU)</name>
    <dbReference type="NCBI Taxonomy" id="637389"/>
    <lineage>
        <taxon>Bacteria</taxon>
        <taxon>Pseudomonadati</taxon>
        <taxon>Pseudomonadota</taxon>
        <taxon>Acidithiobacillia</taxon>
        <taxon>Acidithiobacillales</taxon>
        <taxon>Acidithiobacillaceae</taxon>
        <taxon>Acidithiobacillus</taxon>
    </lineage>
</organism>
<sequence length="153" mass="17390">MFQREPQKIQFSLNAPPTQETLDALRHEAAQQSLLWLASEIASVLIGIAIGITLLLLLPQWWMQVLVLVAIGAVLVPALSWMQRCRTTWQTQVLELAPEPLDNDKVTALLWAQPPKTTHYLQLVYAQEREPCHVEYQMLTLLSQQERKSGHAS</sequence>
<dbReference type="AlphaFoldDB" id="A0A059ZYX0"/>
<dbReference type="Proteomes" id="UP000005522">
    <property type="component" value="Plasmid megap mpAca1.1"/>
</dbReference>
<dbReference type="HOGENOM" id="CLU_1709285_0_0_6"/>
<reference evidence="2 3" key="1">
    <citation type="journal article" date="2009" name="J. Bacteriol.">
        <title>Draft genome sequence of the extremely acidophilic bacterium Acidithiobacillus caldus ATCC 51756 reveals metabolic versatility in the genus Acidithiobacillus.</title>
        <authorList>
            <person name="Valdes J."/>
            <person name="Quatrini R."/>
            <person name="Hallberg K."/>
            <person name="Dopson M."/>
            <person name="Valenzuela P.D."/>
            <person name="Holmes D.S."/>
        </authorList>
    </citation>
    <scope>NUCLEOTIDE SEQUENCE [LARGE SCALE GENOMIC DNA]</scope>
    <source>
        <strain evidence="3">ATCC 51756 / DSM 8584 / KU</strain>
        <plasmid evidence="3">megaPlasmid mpAca1.1</plasmid>
    </source>
</reference>
<feature type="transmembrane region" description="Helical" evidence="1">
    <location>
        <begin position="34"/>
        <end position="55"/>
    </location>
</feature>
<geneLocation type="plasmid" evidence="3">
    <name>megaPlasmid mpAca1.1</name>
</geneLocation>
<keyword evidence="2" id="KW-0614">Plasmid</keyword>
<keyword evidence="1" id="KW-0812">Transmembrane</keyword>
<keyword evidence="1" id="KW-0472">Membrane</keyword>
<name>A0A059ZYX0_ACICK</name>
<dbReference type="EMBL" id="CP005987">
    <property type="protein sequence ID" value="AIA56648.1"/>
    <property type="molecule type" value="Genomic_DNA"/>
</dbReference>
<dbReference type="KEGG" id="acz:Acaty_m0075"/>
<evidence type="ECO:0000256" key="1">
    <source>
        <dbReference type="SAM" id="Phobius"/>
    </source>
</evidence>
<proteinExistence type="predicted"/>
<protein>
    <submittedName>
        <fullName evidence="2">Uncharacterized protein</fullName>
    </submittedName>
</protein>
<feature type="transmembrane region" description="Helical" evidence="1">
    <location>
        <begin position="61"/>
        <end position="82"/>
    </location>
</feature>
<gene>
    <name evidence="2" type="ORF">Acaty_m0075</name>
</gene>
<evidence type="ECO:0000313" key="2">
    <source>
        <dbReference type="EMBL" id="AIA56648.1"/>
    </source>
</evidence>
<dbReference type="RefSeq" id="WP_004868056.1">
    <property type="nucleotide sequence ID" value="NZ_CP005987.1"/>
</dbReference>